<proteinExistence type="predicted"/>
<protein>
    <submittedName>
        <fullName evidence="1">SEC-C domain-containing protein</fullName>
    </submittedName>
</protein>
<sequence>MMEQRYIKRKRKENWSDDDMNKKTAEKIFEKYNRQDDVVRCPYGRAGTRKLLNTYAKAAVQLYGAISREDFVKIFNDQNTEQTTSQELYVLLLPLVLKDGWYGFYKDHLVHYWFFDDFEQVERLLEHQAGKSRYVPEKNEFLEYEKGDLTDNDHWWDVYRFMQETFGYSMNTTNGFYEVKDYFTYGNGISELGPILDRYDLVFSREDQFHAFINMLMTAKNNTRTWLNKGWTPEEMQQQIRPRDNTAMEFEVVKKQKVGRNDPCPCGSGKKYKKCCAKSDNLKTAHLSREEGIEFYKIWYGLMHFVNERKHVIQATIKPDFPNTTPEEQIYKVREILWENPELIDEYIAETELSKERIEILSAWRNKHIKGMFFILEYQPDFAVAIGANENGEDQLYGIKGITHSIAFAFDQKLPLQIETVLLPFKGKLIYDSFIETSSMGFGDGAKAAFQEMYKKALESGIITDLE</sequence>
<dbReference type="Gene3D" id="3.10.450.50">
    <property type="match status" value="1"/>
</dbReference>
<dbReference type="AlphaFoldDB" id="A0A974XFG4"/>
<dbReference type="Pfam" id="PF02810">
    <property type="entry name" value="SEC-C"/>
    <property type="match status" value="1"/>
</dbReference>
<organism evidence="1 2">
    <name type="scientific">Alkalibacter rhizosphaerae</name>
    <dbReference type="NCBI Taxonomy" id="2815577"/>
    <lineage>
        <taxon>Bacteria</taxon>
        <taxon>Bacillati</taxon>
        <taxon>Bacillota</taxon>
        <taxon>Clostridia</taxon>
        <taxon>Eubacteriales</taxon>
        <taxon>Eubacteriaceae</taxon>
        <taxon>Alkalibacter</taxon>
    </lineage>
</organism>
<evidence type="ECO:0000313" key="1">
    <source>
        <dbReference type="EMBL" id="QSX07640.1"/>
    </source>
</evidence>
<dbReference type="KEGG" id="alka:J0B03_07295"/>
<keyword evidence="2" id="KW-1185">Reference proteome</keyword>
<dbReference type="PANTHER" id="PTHR33747">
    <property type="entry name" value="UPF0225 PROTEIN SCO1677"/>
    <property type="match status" value="1"/>
</dbReference>
<evidence type="ECO:0000313" key="2">
    <source>
        <dbReference type="Proteomes" id="UP000663499"/>
    </source>
</evidence>
<name>A0A974XFG4_9FIRM</name>
<dbReference type="PANTHER" id="PTHR33747:SF1">
    <property type="entry name" value="ADENYLATE CYCLASE-ASSOCIATED CAP C-TERMINAL DOMAIN-CONTAINING PROTEIN"/>
    <property type="match status" value="1"/>
</dbReference>
<dbReference type="InterPro" id="IPR004027">
    <property type="entry name" value="SEC_C_motif"/>
</dbReference>
<dbReference type="SUPFAM" id="SSF103642">
    <property type="entry name" value="Sec-C motif"/>
    <property type="match status" value="1"/>
</dbReference>
<dbReference type="EMBL" id="CP071444">
    <property type="protein sequence ID" value="QSX07640.1"/>
    <property type="molecule type" value="Genomic_DNA"/>
</dbReference>
<reference evidence="1" key="1">
    <citation type="submission" date="2021-03" db="EMBL/GenBank/DDBJ databases">
        <title>Alkalibacter marinus sp. nov., isolated from tidal flat sediment.</title>
        <authorList>
            <person name="Namirimu T."/>
            <person name="Yang J.-A."/>
            <person name="Yang S.-H."/>
            <person name="Kim Y.-J."/>
            <person name="Kwon K.K."/>
        </authorList>
    </citation>
    <scope>NUCLEOTIDE SEQUENCE</scope>
    <source>
        <strain evidence="1">ES005</strain>
    </source>
</reference>
<dbReference type="Proteomes" id="UP000663499">
    <property type="component" value="Chromosome"/>
</dbReference>
<gene>
    <name evidence="1" type="ORF">J0B03_07295</name>
</gene>
<accession>A0A974XFG4</accession>